<dbReference type="GO" id="GO:0006355">
    <property type="term" value="P:regulation of DNA-templated transcription"/>
    <property type="evidence" value="ECO:0007669"/>
    <property type="project" value="InterPro"/>
</dbReference>
<dbReference type="SUPFAM" id="SSF47406">
    <property type="entry name" value="SinR repressor dimerisation domain-like"/>
    <property type="match status" value="1"/>
</dbReference>
<evidence type="ECO:0000259" key="1">
    <source>
        <dbReference type="PROSITE" id="PS51500"/>
    </source>
</evidence>
<dbReference type="InterPro" id="IPR036281">
    <property type="entry name" value="SinR/SinI_dimer_dom_sf"/>
</dbReference>
<name>A0A1G8L4E0_9BACI</name>
<accession>A0A1G8L4E0</accession>
<dbReference type="PROSITE" id="PS51500">
    <property type="entry name" value="SIN"/>
    <property type="match status" value="1"/>
</dbReference>
<proteinExistence type="predicted"/>
<feature type="domain" description="Sin" evidence="1">
    <location>
        <begin position="1"/>
        <end position="39"/>
    </location>
</feature>
<dbReference type="RefSeq" id="WP_245917727.1">
    <property type="nucleotide sequence ID" value="NZ_FNDU01000008.1"/>
</dbReference>
<dbReference type="EMBL" id="FNDU01000008">
    <property type="protein sequence ID" value="SDI50538.1"/>
    <property type="molecule type" value="Genomic_DNA"/>
</dbReference>
<evidence type="ECO:0000313" key="3">
    <source>
        <dbReference type="Proteomes" id="UP000199017"/>
    </source>
</evidence>
<keyword evidence="3" id="KW-1185">Reference proteome</keyword>
<gene>
    <name evidence="2" type="ORF">SAMN05216352_108149</name>
</gene>
<evidence type="ECO:0000313" key="2">
    <source>
        <dbReference type="EMBL" id="SDI50538.1"/>
    </source>
</evidence>
<sequence>MSGNNHDMKLDEEWIVLIHEAKNIGLTPYDVKSILRLEQNKK</sequence>
<protein>
    <submittedName>
        <fullName evidence="2">Anti-repressor SinI</fullName>
    </submittedName>
</protein>
<organism evidence="2 3">
    <name type="scientific">Alteribacillus bidgolensis</name>
    <dbReference type="NCBI Taxonomy" id="930129"/>
    <lineage>
        <taxon>Bacteria</taxon>
        <taxon>Bacillati</taxon>
        <taxon>Bacillota</taxon>
        <taxon>Bacilli</taxon>
        <taxon>Bacillales</taxon>
        <taxon>Bacillaceae</taxon>
        <taxon>Alteribacillus</taxon>
    </lineage>
</organism>
<dbReference type="InterPro" id="IPR010981">
    <property type="entry name" value="SinR/SinI_dimer_dom"/>
</dbReference>
<dbReference type="AlphaFoldDB" id="A0A1G8L4E0"/>
<dbReference type="Proteomes" id="UP000199017">
    <property type="component" value="Unassembled WGS sequence"/>
</dbReference>
<dbReference type="Pfam" id="PF08671">
    <property type="entry name" value="SinI"/>
    <property type="match status" value="1"/>
</dbReference>
<reference evidence="2 3" key="1">
    <citation type="submission" date="2016-10" db="EMBL/GenBank/DDBJ databases">
        <authorList>
            <person name="de Groot N.N."/>
        </authorList>
    </citation>
    <scope>NUCLEOTIDE SEQUENCE [LARGE SCALE GENOMIC DNA]</scope>
    <source>
        <strain evidence="3">P4B,CCM 7963,CECT 7998,DSM 25260,IBRC-M 10614,KCTC 13821</strain>
    </source>
</reference>
<dbReference type="GO" id="GO:0046983">
    <property type="term" value="F:protein dimerization activity"/>
    <property type="evidence" value="ECO:0007669"/>
    <property type="project" value="InterPro"/>
</dbReference>